<dbReference type="SUPFAM" id="SSF103088">
    <property type="entry name" value="OmpA-like"/>
    <property type="match status" value="1"/>
</dbReference>
<dbReference type="PANTHER" id="PTHR30329">
    <property type="entry name" value="STATOR ELEMENT OF FLAGELLAR MOTOR COMPLEX"/>
    <property type="match status" value="1"/>
</dbReference>
<dbReference type="InterPro" id="IPR011042">
    <property type="entry name" value="6-blade_b-propeller_TolB-like"/>
</dbReference>
<dbReference type="SUPFAM" id="SSF49464">
    <property type="entry name" value="Carboxypeptidase regulatory domain-like"/>
    <property type="match status" value="1"/>
</dbReference>
<dbReference type="SUPFAM" id="SSF48452">
    <property type="entry name" value="TPR-like"/>
    <property type="match status" value="1"/>
</dbReference>
<keyword evidence="3" id="KW-0998">Cell outer membrane</keyword>
<dbReference type="InterPro" id="IPR011659">
    <property type="entry name" value="WD40"/>
</dbReference>
<dbReference type="InterPro" id="IPR050330">
    <property type="entry name" value="Bact_OuterMem_StrucFunc"/>
</dbReference>
<feature type="chain" id="PRO_5024405911" evidence="5">
    <location>
        <begin position="22"/>
        <end position="635"/>
    </location>
</feature>
<evidence type="ECO:0000313" key="7">
    <source>
        <dbReference type="EMBL" id="QES90260.1"/>
    </source>
</evidence>
<comment type="subcellular location">
    <subcellularLocation>
        <location evidence="1">Cell outer membrane</location>
    </subcellularLocation>
</comment>
<dbReference type="InterPro" id="IPR011990">
    <property type="entry name" value="TPR-like_helical_dom_sf"/>
</dbReference>
<dbReference type="SUPFAM" id="SSF82171">
    <property type="entry name" value="DPP6 N-terminal domain-like"/>
    <property type="match status" value="1"/>
</dbReference>
<organism evidence="7 8">
    <name type="scientific">Rhizosphaericola mali</name>
    <dbReference type="NCBI Taxonomy" id="2545455"/>
    <lineage>
        <taxon>Bacteria</taxon>
        <taxon>Pseudomonadati</taxon>
        <taxon>Bacteroidota</taxon>
        <taxon>Chitinophagia</taxon>
        <taxon>Chitinophagales</taxon>
        <taxon>Chitinophagaceae</taxon>
        <taxon>Rhizosphaericola</taxon>
    </lineage>
</organism>
<protein>
    <submittedName>
        <fullName evidence="7">OmpA family protein</fullName>
    </submittedName>
</protein>
<evidence type="ECO:0000256" key="5">
    <source>
        <dbReference type="SAM" id="SignalP"/>
    </source>
</evidence>
<dbReference type="InterPro" id="IPR006664">
    <property type="entry name" value="OMP_bac"/>
</dbReference>
<evidence type="ECO:0000313" key="8">
    <source>
        <dbReference type="Proteomes" id="UP000292424"/>
    </source>
</evidence>
<dbReference type="KEGG" id="arac:E0W69_016920"/>
<reference evidence="7 8" key="1">
    <citation type="submission" date="2019-09" db="EMBL/GenBank/DDBJ databases">
        <title>Complete genome sequence of Arachidicoccus sp. B3-10 isolated from apple orchard soil.</title>
        <authorList>
            <person name="Kim H.S."/>
            <person name="Han K.-I."/>
            <person name="Suh M.K."/>
            <person name="Lee K.C."/>
            <person name="Eom M.K."/>
            <person name="Kim J.-S."/>
            <person name="Kang S.W."/>
            <person name="Sin Y."/>
            <person name="Lee J.-S."/>
        </authorList>
    </citation>
    <scope>NUCLEOTIDE SEQUENCE [LARGE SCALE GENOMIC DNA]</scope>
    <source>
        <strain evidence="7 8">B3-10</strain>
    </source>
</reference>
<dbReference type="InterPro" id="IPR006665">
    <property type="entry name" value="OmpA-like"/>
</dbReference>
<dbReference type="PROSITE" id="PS01068">
    <property type="entry name" value="OMPA_1"/>
    <property type="match status" value="1"/>
</dbReference>
<evidence type="ECO:0000256" key="4">
    <source>
        <dbReference type="PROSITE-ProRule" id="PRU00473"/>
    </source>
</evidence>
<dbReference type="InterPro" id="IPR006690">
    <property type="entry name" value="OMPA-like_CS"/>
</dbReference>
<evidence type="ECO:0000256" key="2">
    <source>
        <dbReference type="ARBA" id="ARBA00023136"/>
    </source>
</evidence>
<dbReference type="PROSITE" id="PS51123">
    <property type="entry name" value="OMPA_2"/>
    <property type="match status" value="1"/>
</dbReference>
<dbReference type="RefSeq" id="WP_131331224.1">
    <property type="nucleotide sequence ID" value="NZ_CP044016.1"/>
</dbReference>
<dbReference type="Proteomes" id="UP000292424">
    <property type="component" value="Chromosome"/>
</dbReference>
<evidence type="ECO:0000256" key="3">
    <source>
        <dbReference type="ARBA" id="ARBA00023237"/>
    </source>
</evidence>
<dbReference type="GO" id="GO:0009279">
    <property type="term" value="C:cell outer membrane"/>
    <property type="evidence" value="ECO:0007669"/>
    <property type="project" value="UniProtKB-SubCell"/>
</dbReference>
<evidence type="ECO:0000259" key="6">
    <source>
        <dbReference type="PROSITE" id="PS51123"/>
    </source>
</evidence>
<dbReference type="Pfam" id="PF00691">
    <property type="entry name" value="OmpA"/>
    <property type="match status" value="1"/>
</dbReference>
<feature type="signal peptide" evidence="5">
    <location>
        <begin position="1"/>
        <end position="21"/>
    </location>
</feature>
<dbReference type="Gene3D" id="2.60.40.1120">
    <property type="entry name" value="Carboxypeptidase-like, regulatory domain"/>
    <property type="match status" value="1"/>
</dbReference>
<dbReference type="Pfam" id="PF07676">
    <property type="entry name" value="PD40"/>
    <property type="match status" value="4"/>
</dbReference>
<name>A0A5P2G968_9BACT</name>
<dbReference type="OrthoDB" id="9809364at2"/>
<feature type="domain" description="OmpA-like" evidence="6">
    <location>
        <begin position="519"/>
        <end position="635"/>
    </location>
</feature>
<sequence length="635" mass="70843">MRRLSLIFIAILFFLIGHSQSSNPNAQKSFEAALPYLDNGDYDNGLNNLLKAYQADPNFIDAIITLANTYKEIKSYDSAVLFYQKAKLIDSHQSNYYNMPYSNCLAGLGKFSEALQAVDQYLKIPNLGDKALKNAQYWQNCYQFAINYAKNHPHESYVFQPINMGDNINSPQAEYYPSFTIDDSTLVFTRRGEGIREDFLESFRDKNGKYAPATLIKGIINDEPSKGALNISQDGQWLIFAGNFGNKGFGNFDLYISYKTENGWSAPQNLGPNINTGFWESSPSLSPDKSTLYFSSNRTGGFGGNDLYVSYMQPNGKWSKAQNMGKEINTSGDELAPFIHADNTTLFYTSSGLPGYGGTDLFKITKTDFANNTWSQPENLGYPINTIDNEGSLFVASDGVTAYYASDRADTRGELDLYKFELRKDIRPNKTSFVSGKITDAHSDKGLAATIELTNNANQQLISKTNSDTSGNYLVTLPVGNDYTITLNRPGYLFQSEIFSLHDVQPSSVFRKNISMQAIEVNAAITLKNIQFAFKSYELEPVSKIELNKLLQLLRENPTLRVRINGHTDNKGSQAVNQPLSAKRAKAVVDFLLGNDIEKSRLEWKGYGDAHPIADNATEEGRALNRRTEVEVIGL</sequence>
<dbReference type="Gene3D" id="3.30.1330.60">
    <property type="entry name" value="OmpA-like domain"/>
    <property type="match status" value="1"/>
</dbReference>
<dbReference type="AlphaFoldDB" id="A0A5P2G968"/>
<proteinExistence type="predicted"/>
<dbReference type="Gene3D" id="1.25.40.10">
    <property type="entry name" value="Tetratricopeptide repeat domain"/>
    <property type="match status" value="1"/>
</dbReference>
<dbReference type="InterPro" id="IPR036737">
    <property type="entry name" value="OmpA-like_sf"/>
</dbReference>
<dbReference type="EMBL" id="CP044016">
    <property type="protein sequence ID" value="QES90260.1"/>
    <property type="molecule type" value="Genomic_DNA"/>
</dbReference>
<dbReference type="PRINTS" id="PR01021">
    <property type="entry name" value="OMPADOMAIN"/>
</dbReference>
<keyword evidence="2 4" id="KW-0472">Membrane</keyword>
<accession>A0A5P2G968</accession>
<gene>
    <name evidence="7" type="ORF">E0W69_016920</name>
</gene>
<dbReference type="CDD" id="cd07185">
    <property type="entry name" value="OmpA_C-like"/>
    <property type="match status" value="1"/>
</dbReference>
<keyword evidence="5" id="KW-0732">Signal</keyword>
<dbReference type="Pfam" id="PF14559">
    <property type="entry name" value="TPR_19"/>
    <property type="match status" value="1"/>
</dbReference>
<evidence type="ECO:0000256" key="1">
    <source>
        <dbReference type="ARBA" id="ARBA00004442"/>
    </source>
</evidence>
<dbReference type="Gene3D" id="2.120.10.30">
    <property type="entry name" value="TolB, C-terminal domain"/>
    <property type="match status" value="1"/>
</dbReference>
<keyword evidence="8" id="KW-1185">Reference proteome</keyword>
<dbReference type="PANTHER" id="PTHR30329:SF21">
    <property type="entry name" value="LIPOPROTEIN YIAD-RELATED"/>
    <property type="match status" value="1"/>
</dbReference>
<dbReference type="InterPro" id="IPR008969">
    <property type="entry name" value="CarboxyPept-like_regulatory"/>
</dbReference>